<dbReference type="Gene3D" id="3.40.50.170">
    <property type="entry name" value="Formyl transferase, N-terminal domain"/>
    <property type="match status" value="1"/>
</dbReference>
<dbReference type="EMBL" id="JACIGI010000002">
    <property type="protein sequence ID" value="MBB4284600.1"/>
    <property type="molecule type" value="Genomic_DNA"/>
</dbReference>
<evidence type="ECO:0000313" key="3">
    <source>
        <dbReference type="Proteomes" id="UP000555728"/>
    </source>
</evidence>
<sequence length="235" mass="24883">MTSPPTLLLLAPPEEQAEAAAPLRAADPALTIVPVCDRAALRDAVTAHPDARLLSVCSPIIVPADVLAALAGPAYNLHPGPAAYPGLFPAVFALYDGASTFGVTLHEMTSEVDAGPIVGANEIDLPPDLDRLALETLSRRLARHLLGTMAPALADLSRPLPPIGAAWGGPARRRADFDALCRLPPDIPEAEFRRRLRAVGEGPHHALRLPAFGRWFRLEPEHPDAPVVRGGRPVG</sequence>
<dbReference type="Pfam" id="PF00551">
    <property type="entry name" value="Formyl_trans_N"/>
    <property type="match status" value="1"/>
</dbReference>
<feature type="domain" description="Formyl transferase N-terminal" evidence="1">
    <location>
        <begin position="40"/>
        <end position="135"/>
    </location>
</feature>
<dbReference type="GO" id="GO:0016740">
    <property type="term" value="F:transferase activity"/>
    <property type="evidence" value="ECO:0007669"/>
    <property type="project" value="UniProtKB-KW"/>
</dbReference>
<accession>A0A7W6RWN8</accession>
<evidence type="ECO:0000259" key="1">
    <source>
        <dbReference type="Pfam" id="PF00551"/>
    </source>
</evidence>
<dbReference type="SUPFAM" id="SSF53328">
    <property type="entry name" value="Formyltransferase"/>
    <property type="match status" value="1"/>
</dbReference>
<protein>
    <submittedName>
        <fullName evidence="2">Methionyl-tRNA formyltransferase</fullName>
    </submittedName>
</protein>
<reference evidence="2 3" key="1">
    <citation type="submission" date="2020-08" db="EMBL/GenBank/DDBJ databases">
        <title>Genome sequencing of Purple Non-Sulfur Bacteria from various extreme environments.</title>
        <authorList>
            <person name="Mayer M."/>
        </authorList>
    </citation>
    <scope>NUCLEOTIDE SEQUENCE [LARGE SCALE GENOMIC DNA]</scope>
    <source>
        <strain evidence="2 3">JA135</strain>
    </source>
</reference>
<keyword evidence="3" id="KW-1185">Reference proteome</keyword>
<keyword evidence="2" id="KW-0808">Transferase</keyword>
<organism evidence="2 3">
    <name type="scientific">Roseospira goensis</name>
    <dbReference type="NCBI Taxonomy" id="391922"/>
    <lineage>
        <taxon>Bacteria</taxon>
        <taxon>Pseudomonadati</taxon>
        <taxon>Pseudomonadota</taxon>
        <taxon>Alphaproteobacteria</taxon>
        <taxon>Rhodospirillales</taxon>
        <taxon>Rhodospirillaceae</taxon>
        <taxon>Roseospira</taxon>
    </lineage>
</organism>
<comment type="caution">
    <text evidence="2">The sequence shown here is derived from an EMBL/GenBank/DDBJ whole genome shotgun (WGS) entry which is preliminary data.</text>
</comment>
<gene>
    <name evidence="2" type="ORF">GGD88_000307</name>
</gene>
<dbReference type="RefSeq" id="WP_184431082.1">
    <property type="nucleotide sequence ID" value="NZ_JACIGI010000002.1"/>
</dbReference>
<dbReference type="InterPro" id="IPR036477">
    <property type="entry name" value="Formyl_transf_N_sf"/>
</dbReference>
<dbReference type="InterPro" id="IPR002376">
    <property type="entry name" value="Formyl_transf_N"/>
</dbReference>
<dbReference type="Proteomes" id="UP000555728">
    <property type="component" value="Unassembled WGS sequence"/>
</dbReference>
<evidence type="ECO:0000313" key="2">
    <source>
        <dbReference type="EMBL" id="MBB4284600.1"/>
    </source>
</evidence>
<name>A0A7W6RWN8_9PROT</name>
<proteinExistence type="predicted"/>
<dbReference type="AlphaFoldDB" id="A0A7W6RWN8"/>